<dbReference type="InterPro" id="IPR006047">
    <property type="entry name" value="GH13_cat_dom"/>
</dbReference>
<dbReference type="FunFam" id="3.20.20.80:FF:000064">
    <property type="entry name" value="Oligo-1,6-glucosidase"/>
    <property type="match status" value="2"/>
</dbReference>
<evidence type="ECO:0000313" key="5">
    <source>
        <dbReference type="EMBL" id="ETA78953.1"/>
    </source>
</evidence>
<evidence type="ECO:0000256" key="3">
    <source>
        <dbReference type="ARBA" id="ARBA00023295"/>
    </source>
</evidence>
<gene>
    <name evidence="5" type="ORF">T472_0219540</name>
</gene>
<organism evidence="5 6">
    <name type="scientific">Youngiibacter fragilis 232.1</name>
    <dbReference type="NCBI Taxonomy" id="994573"/>
    <lineage>
        <taxon>Bacteria</taxon>
        <taxon>Bacillati</taxon>
        <taxon>Bacillota</taxon>
        <taxon>Clostridia</taxon>
        <taxon>Eubacteriales</taxon>
        <taxon>Clostridiaceae</taxon>
        <taxon>Youngiibacter</taxon>
    </lineage>
</organism>
<accession>V7HZ98</accession>
<dbReference type="PANTHER" id="PTHR10357">
    <property type="entry name" value="ALPHA-AMYLASE FAMILY MEMBER"/>
    <property type="match status" value="1"/>
</dbReference>
<dbReference type="GO" id="GO:0009313">
    <property type="term" value="P:oligosaccharide catabolic process"/>
    <property type="evidence" value="ECO:0007669"/>
    <property type="project" value="TreeGrafter"/>
</dbReference>
<evidence type="ECO:0000256" key="1">
    <source>
        <dbReference type="ARBA" id="ARBA00008061"/>
    </source>
</evidence>
<dbReference type="Pfam" id="PF00128">
    <property type="entry name" value="Alpha-amylase"/>
    <property type="match status" value="1"/>
</dbReference>
<dbReference type="STRING" id="994573.T472_0219540"/>
<dbReference type="SUPFAM" id="SSF51011">
    <property type="entry name" value="Glycosyl hydrolase domain"/>
    <property type="match status" value="1"/>
</dbReference>
<dbReference type="Gene3D" id="3.90.400.10">
    <property type="entry name" value="Oligo-1,6-glucosidase, Domain 2"/>
    <property type="match status" value="1"/>
</dbReference>
<evidence type="ECO:0000313" key="6">
    <source>
        <dbReference type="Proteomes" id="UP000017747"/>
    </source>
</evidence>
<sequence>MLDMNSTLRDIYRNPIGRDILRKILLQSGRNEKLIENRIIGSIRLGWIRRLSFGRVDRGLLESVISLLNNEDTVQEYKANNTRAWWKEAVFYQVYPRSFMDSNGDGVGDLRGLIGRLGYLSELGIDAVWLSPVYDSPNDDNGYDIRDYRKIMSEFGIMEDFDELLSELHRRGMRLLMDLVVNHTSDEHEWFREAVRDPEGNYGDYYIFRDRPNNWTSYFGGSAWRYIEERKEYALHLFSEKQIDLNWENVSVREDISDMVRWWLKKGVDGFRLDVINYISKPKGLPDGSEIIGKLMGYTGVEKYFFGPKLNDYLRELRRDAFEPYGAFTVGETPGVGIEMMKLLTAERRKELDMAFSFDHLENPGHSRFDEYRYDLNCYKSFITEYMEKYSPYCQMSLFYENHDNPRMISKVDGDGKLRWILGKLLAVMQLTLKGTPFIFQGQEIGMVNKGFRSMEEFRDVESFGKFEEFRKVQGEEKAFRRILAGSRDNARIPMQWSKEPNGGFTEGIPWIGTGDIEVCNAEDQMGDKDSLWSFYRDLISIRKDHPALVYGDIEVTNKDKKDIFTYFRKDDSETLFIECNLSREAIRRVGPVPSGRRLASNYDESNEDLRPYEASVWITREE</sequence>
<dbReference type="CDD" id="cd11333">
    <property type="entry name" value="AmyAc_SI_OligoGlu_DGase"/>
    <property type="match status" value="1"/>
</dbReference>
<comment type="similarity">
    <text evidence="1">Belongs to the glycosyl hydrolase 13 family.</text>
</comment>
<dbReference type="GO" id="GO:0004556">
    <property type="term" value="F:alpha-amylase activity"/>
    <property type="evidence" value="ECO:0007669"/>
    <property type="project" value="TreeGrafter"/>
</dbReference>
<dbReference type="Proteomes" id="UP000017747">
    <property type="component" value="Unassembled WGS sequence"/>
</dbReference>
<dbReference type="Gene3D" id="2.60.40.1180">
    <property type="entry name" value="Golgi alpha-mannosidase II"/>
    <property type="match status" value="1"/>
</dbReference>
<evidence type="ECO:0000259" key="4">
    <source>
        <dbReference type="SMART" id="SM00642"/>
    </source>
</evidence>
<dbReference type="EMBL" id="AXUN02000235">
    <property type="protein sequence ID" value="ETA78953.1"/>
    <property type="molecule type" value="Genomic_DNA"/>
</dbReference>
<keyword evidence="6" id="KW-1185">Reference proteome</keyword>
<evidence type="ECO:0000256" key="2">
    <source>
        <dbReference type="ARBA" id="ARBA00022801"/>
    </source>
</evidence>
<dbReference type="PANTHER" id="PTHR10357:SF179">
    <property type="entry name" value="NEUTRAL AND BASIC AMINO ACID TRANSPORT PROTEIN RBAT"/>
    <property type="match status" value="1"/>
</dbReference>
<dbReference type="SUPFAM" id="SSF51445">
    <property type="entry name" value="(Trans)glycosidases"/>
    <property type="match status" value="1"/>
</dbReference>
<comment type="caution">
    <text evidence="5">The sequence shown here is derived from an EMBL/GenBank/DDBJ whole genome shotgun (WGS) entry which is preliminary data.</text>
</comment>
<dbReference type="SMART" id="SM00642">
    <property type="entry name" value="Aamy"/>
    <property type="match status" value="1"/>
</dbReference>
<keyword evidence="2" id="KW-0378">Hydrolase</keyword>
<feature type="domain" description="Glycosyl hydrolase family 13 catalytic" evidence="4">
    <location>
        <begin position="93"/>
        <end position="492"/>
    </location>
</feature>
<dbReference type="AlphaFoldDB" id="V7HZ98"/>
<protein>
    <submittedName>
        <fullName evidence="5">Alpha-amylase</fullName>
    </submittedName>
</protein>
<dbReference type="InterPro" id="IPR045857">
    <property type="entry name" value="O16G_dom_2"/>
</dbReference>
<dbReference type="eggNOG" id="COG0366">
    <property type="taxonomic scope" value="Bacteria"/>
</dbReference>
<dbReference type="InterPro" id="IPR017853">
    <property type="entry name" value="GH"/>
</dbReference>
<dbReference type="InterPro" id="IPR013780">
    <property type="entry name" value="Glyco_hydro_b"/>
</dbReference>
<name>V7HZ98_9CLOT</name>
<reference evidence="5 6" key="1">
    <citation type="journal article" date="2014" name="Genome Announc.">
        <title>Genome Sequence of Youngiibacter fragilis, the Type Strain of the Genus Youngiibacter.</title>
        <authorList>
            <person name="Wawrik C.B."/>
            <person name="Callaghan A.V."/>
            <person name="Stamps B.W."/>
            <person name="Wawrik B."/>
        </authorList>
    </citation>
    <scope>NUCLEOTIDE SEQUENCE [LARGE SCALE GENOMIC DNA]</scope>
    <source>
        <strain evidence="5 6">232.1</strain>
    </source>
</reference>
<dbReference type="Gene3D" id="3.20.20.80">
    <property type="entry name" value="Glycosidases"/>
    <property type="match status" value="1"/>
</dbReference>
<proteinExistence type="inferred from homology"/>
<dbReference type="PATRIC" id="fig|994573.3.peg.3721"/>
<keyword evidence="3" id="KW-0326">Glycosidase</keyword>